<feature type="domain" description="Integrase catalytic" evidence="4">
    <location>
        <begin position="1450"/>
        <end position="1640"/>
    </location>
</feature>
<feature type="domain" description="CCHC-type" evidence="3">
    <location>
        <begin position="361"/>
        <end position="376"/>
    </location>
</feature>
<feature type="region of interest" description="Disordered" evidence="2">
    <location>
        <begin position="394"/>
        <end position="436"/>
    </location>
</feature>
<dbReference type="Proteomes" id="UP000069940">
    <property type="component" value="Unassembled WGS sequence"/>
</dbReference>
<feature type="region of interest" description="Disordered" evidence="2">
    <location>
        <begin position="295"/>
        <end position="318"/>
    </location>
</feature>
<dbReference type="Pfam" id="PF05380">
    <property type="entry name" value="Peptidase_A17"/>
    <property type="match status" value="1"/>
</dbReference>
<dbReference type="InterPro" id="IPR043502">
    <property type="entry name" value="DNA/RNA_pol_sf"/>
</dbReference>
<keyword evidence="6" id="KW-1185">Reference proteome</keyword>
<protein>
    <recommendedName>
        <fullName evidence="7">Endonuclease</fullName>
    </recommendedName>
</protein>
<reference evidence="5" key="2">
    <citation type="submission" date="2025-05" db="UniProtKB">
        <authorList>
            <consortium name="EnsemblMetazoa"/>
        </authorList>
    </citation>
    <scope>IDENTIFICATION</scope>
    <source>
        <strain evidence="5">Foshan</strain>
    </source>
</reference>
<dbReference type="SMART" id="SM00343">
    <property type="entry name" value="ZnF_C2HC"/>
    <property type="match status" value="1"/>
</dbReference>
<keyword evidence="1" id="KW-0863">Zinc-finger</keyword>
<dbReference type="PROSITE" id="PS50158">
    <property type="entry name" value="ZF_CCHC"/>
    <property type="match status" value="1"/>
</dbReference>
<dbReference type="InterPro" id="IPR040676">
    <property type="entry name" value="DUF5641"/>
</dbReference>
<evidence type="ECO:0000259" key="4">
    <source>
        <dbReference type="PROSITE" id="PS50994"/>
    </source>
</evidence>
<dbReference type="InterPro" id="IPR005312">
    <property type="entry name" value="DUF1759"/>
</dbReference>
<evidence type="ECO:0000313" key="5">
    <source>
        <dbReference type="EnsemblMetazoa" id="AALFPA23_006732.P8853"/>
    </source>
</evidence>
<dbReference type="RefSeq" id="XP_062714219.1">
    <property type="nucleotide sequence ID" value="XM_062858235.1"/>
</dbReference>
<dbReference type="InterPro" id="IPR008042">
    <property type="entry name" value="Retrotrans_Pao"/>
</dbReference>
<dbReference type="SUPFAM" id="SSF56672">
    <property type="entry name" value="DNA/RNA polymerases"/>
    <property type="match status" value="1"/>
</dbReference>
<sequence>MSGIERKLRYLNTRRRSILTSLASIEKFVASYQEERDKPEVAIRLEAIVSLWTEFNKVQADLETTDETPDALEQYLKERIEFENSYYKVKGFLSQRCPTPASTPTHNPPAQSHSNHVKLPDVKLPVFTGNYETWLNFHDLFVSLVHSSLELSSIQKFYYLRSSLAGEALKLIQTIPISATNYSVAWNLLVEHFQNPKVLKRNYVQALFDFPVIRRESPAELHSLVEKFEANVKVLKQLGESTEYWDILLIHFLSSRLDPVTRRDWEELSATQQNVTFKDLTDFIQRRVSVLQQMSSKQPEPQQAFQPRKPPNSRIGSHGAFQENRRRCLFCPEEHPIYMCQIFSRMPVEEKEKLVKRHQLCRNCFRKGHMSRDCPSENCCRRCNSRHHTQLCTTTTSNQGRSTNAAVTTSDARSSNPTASGATPTDPPTSSSASRAASITMNAAHSGVTSCNSQQTTRSKVLLATAVVIIVDDAGKEHFARALLDSGSECCFATSQLSQMMNVKRTRVDVPVAGIGKSALKVKHQFRAVIKSRNSDYTTSVDLLILPKVTMDLPSTNIDVTRWDIPSNINLADPAFFQSSTVDIVLGAEIFFDLFSVPGRITLGESLPLLANSVFGWVVSGRTAQNLPHSSVRCNVATVADLQTYMEKFWKIEEDASATNYSPDETACEEFFQRTVTRDASGRYIVRLPFKESMVQRLGDNQKSALHRFRLLENRLSRDASIAQQYRDFMAEYLRLGHMTPLSTCKEEIHPKYYLPHHPVIRESSTTTKLRVVFDASSKTSTGISLNDALLVGPIVQDDLRSIVMRSRTHELVLIADAEKMYRQVRHFPEDYAYLCIFWRLAPDQPIQTFVLQTVTYGTASAPYLATRVLKQLASDEAENYPIASQVVKNDFYVDDLFTGAATVTETIELREQLDGMLSRGRFTMRKWASNCEAVLEGIPPENRALQHSIDLDRDQTIKTLGLHWEPGTDHLKYKIDIQLPPNTILTKRLTLSYIAQLFDPLGLVGPVVVTAKAFMQTLWTLRDENGKVWEWDRELPASLKDRWCAYHSDLPTLNELRINRFVLQPNSLEIELHVFSDASDIGYGTCAYLRSVDRQGQIKVALLTSRSRIAPLKRQSTPRLELCGALLSAELYQRIAASLHFSFTTVFWTDSTTVINWLKVTPSTWTTFVANRVSKIQHATQNCGWNHIAGLQNPADVISRGCLASELVHNKLWWGGPEWLRKEKEYWPVPGQQCGSTDDCNSERRKTAAVFASATTTPSFIDEYTGKFSNYSKMIRTTAYWRRFFSILRSPKEDRTFSFLTNDELKTAEHALIRLLQQQCFPDEWKRLQSGQHVAKGSRLRWFHPMLSSNDNVIRIGGRLGQSTLHDDFKHPILLPGAHRLSTLLLASYHLRLLHAAPQLLVNMVRLKYWLLGGRSAARQVVHKCVTCVRARPKLVEQFMSELPAARVTAARPFSRVGIDFWGPIQLQPRHRRDAPIKAYVAVFVCFATKAVHLELVANLTTAKFLQAFRRFVARRGLCSDVYTDNGKNFVGAANELKRLVRSREHKDQVAQECTENGIRWHFNPPKGSHFGGLWEAAIRSAQKHFVRVLGSRLVAYDDMETLLAQIECCLNSRPLTPLSEDPSDLDPLTPGHFLVGSALKAVPDVNVLSVPYNRLTQWQQIQKAFQDIWNRWHLEYLATLQPRAKWCNPPVKIDRNRLVIIKNENLPPLQWPTGRIHELHPGKDGIVRVVTLQTARGFVTRPVAKLCLLPVPVSSD</sequence>
<feature type="compositionally biased region" description="Low complexity" evidence="2">
    <location>
        <begin position="417"/>
        <end position="436"/>
    </location>
</feature>
<accession>A0ABM1Y8F1</accession>
<organism evidence="5 6">
    <name type="scientific">Aedes albopictus</name>
    <name type="common">Asian tiger mosquito</name>
    <name type="synonym">Stegomyia albopicta</name>
    <dbReference type="NCBI Taxonomy" id="7160"/>
    <lineage>
        <taxon>Eukaryota</taxon>
        <taxon>Metazoa</taxon>
        <taxon>Ecdysozoa</taxon>
        <taxon>Arthropoda</taxon>
        <taxon>Hexapoda</taxon>
        <taxon>Insecta</taxon>
        <taxon>Pterygota</taxon>
        <taxon>Neoptera</taxon>
        <taxon>Endopterygota</taxon>
        <taxon>Diptera</taxon>
        <taxon>Nematocera</taxon>
        <taxon>Culicoidea</taxon>
        <taxon>Culicidae</taxon>
        <taxon>Culicinae</taxon>
        <taxon>Aedini</taxon>
        <taxon>Aedes</taxon>
        <taxon>Stegomyia</taxon>
    </lineage>
</organism>
<dbReference type="SUPFAM" id="SSF53098">
    <property type="entry name" value="Ribonuclease H-like"/>
    <property type="match status" value="1"/>
</dbReference>
<proteinExistence type="predicted"/>
<feature type="compositionally biased region" description="Polar residues" evidence="2">
    <location>
        <begin position="394"/>
        <end position="416"/>
    </location>
</feature>
<evidence type="ECO:0000313" key="6">
    <source>
        <dbReference type="Proteomes" id="UP000069940"/>
    </source>
</evidence>
<keyword evidence="1" id="KW-0862">Zinc</keyword>
<dbReference type="PANTHER" id="PTHR47331:SF1">
    <property type="entry name" value="GAG-LIKE PROTEIN"/>
    <property type="match status" value="1"/>
</dbReference>
<dbReference type="PROSITE" id="PS50994">
    <property type="entry name" value="INTEGRASE"/>
    <property type="match status" value="1"/>
</dbReference>
<dbReference type="InterPro" id="IPR012337">
    <property type="entry name" value="RNaseH-like_sf"/>
</dbReference>
<dbReference type="Pfam" id="PF18701">
    <property type="entry name" value="DUF5641"/>
    <property type="match status" value="1"/>
</dbReference>
<evidence type="ECO:0000256" key="2">
    <source>
        <dbReference type="SAM" id="MobiDB-lite"/>
    </source>
</evidence>
<evidence type="ECO:0000256" key="1">
    <source>
        <dbReference type="PROSITE-ProRule" id="PRU00047"/>
    </source>
</evidence>
<dbReference type="InterPro" id="IPR036397">
    <property type="entry name" value="RNaseH_sf"/>
</dbReference>
<reference evidence="6" key="1">
    <citation type="journal article" date="2015" name="Proc. Natl. Acad. Sci. U.S.A.">
        <title>Genome sequence of the Asian Tiger mosquito, Aedes albopictus, reveals insights into its biology, genetics, and evolution.</title>
        <authorList>
            <person name="Chen X.G."/>
            <person name="Jiang X."/>
            <person name="Gu J."/>
            <person name="Xu M."/>
            <person name="Wu Y."/>
            <person name="Deng Y."/>
            <person name="Zhang C."/>
            <person name="Bonizzoni M."/>
            <person name="Dermauw W."/>
            <person name="Vontas J."/>
            <person name="Armbruster P."/>
            <person name="Huang X."/>
            <person name="Yang Y."/>
            <person name="Zhang H."/>
            <person name="He W."/>
            <person name="Peng H."/>
            <person name="Liu Y."/>
            <person name="Wu K."/>
            <person name="Chen J."/>
            <person name="Lirakis M."/>
            <person name="Topalis P."/>
            <person name="Van Leeuwen T."/>
            <person name="Hall A.B."/>
            <person name="Jiang X."/>
            <person name="Thorpe C."/>
            <person name="Mueller R.L."/>
            <person name="Sun C."/>
            <person name="Waterhouse R.M."/>
            <person name="Yan G."/>
            <person name="Tu Z.J."/>
            <person name="Fang X."/>
            <person name="James A.A."/>
        </authorList>
    </citation>
    <scope>NUCLEOTIDE SEQUENCE [LARGE SCALE GENOMIC DNA]</scope>
    <source>
        <strain evidence="6">Foshan</strain>
    </source>
</reference>
<dbReference type="InterPro" id="IPR001878">
    <property type="entry name" value="Znf_CCHC"/>
</dbReference>
<dbReference type="Pfam" id="PF03564">
    <property type="entry name" value="DUF1759"/>
    <property type="match status" value="1"/>
</dbReference>
<dbReference type="InterPro" id="IPR001584">
    <property type="entry name" value="Integrase_cat-core"/>
</dbReference>
<dbReference type="CDD" id="cd01644">
    <property type="entry name" value="RT_pepA17"/>
    <property type="match status" value="1"/>
</dbReference>
<evidence type="ECO:0008006" key="7">
    <source>
        <dbReference type="Google" id="ProtNLM"/>
    </source>
</evidence>
<evidence type="ECO:0000259" key="3">
    <source>
        <dbReference type="PROSITE" id="PS50158"/>
    </source>
</evidence>
<dbReference type="Gene3D" id="3.30.420.10">
    <property type="entry name" value="Ribonuclease H-like superfamily/Ribonuclease H"/>
    <property type="match status" value="1"/>
</dbReference>
<dbReference type="GeneID" id="134290993"/>
<dbReference type="PANTHER" id="PTHR47331">
    <property type="entry name" value="PHD-TYPE DOMAIN-CONTAINING PROTEIN"/>
    <property type="match status" value="1"/>
</dbReference>
<keyword evidence="1" id="KW-0479">Metal-binding</keyword>
<feature type="compositionally biased region" description="Polar residues" evidence="2">
    <location>
        <begin position="295"/>
        <end position="305"/>
    </location>
</feature>
<name>A0ABM1Y8F1_AEDAL</name>
<dbReference type="EnsemblMetazoa" id="AALFPA23_006732.R8853">
    <property type="protein sequence ID" value="AALFPA23_006732.P8853"/>
    <property type="gene ID" value="AALFPA23_006732"/>
</dbReference>